<feature type="chain" id="PRO_5046691513" evidence="4">
    <location>
        <begin position="24"/>
        <end position="277"/>
    </location>
</feature>
<feature type="domain" description="Bulb-type lectin" evidence="5">
    <location>
        <begin position="25"/>
        <end position="148"/>
    </location>
</feature>
<organism evidence="6 7">
    <name type="scientific">Ziziphus jujuba</name>
    <name type="common">Chinese jujube</name>
    <name type="synonym">Ziziphus sativa</name>
    <dbReference type="NCBI Taxonomy" id="326968"/>
    <lineage>
        <taxon>Eukaryota</taxon>
        <taxon>Viridiplantae</taxon>
        <taxon>Streptophyta</taxon>
        <taxon>Embryophyta</taxon>
        <taxon>Tracheophyta</taxon>
        <taxon>Spermatophyta</taxon>
        <taxon>Magnoliopsida</taxon>
        <taxon>eudicotyledons</taxon>
        <taxon>Gunneridae</taxon>
        <taxon>Pentapetalae</taxon>
        <taxon>rosids</taxon>
        <taxon>fabids</taxon>
        <taxon>Rosales</taxon>
        <taxon>Rhamnaceae</taxon>
        <taxon>Paliureae</taxon>
        <taxon>Ziziphus</taxon>
    </lineage>
</organism>
<dbReference type="RefSeq" id="XP_048323611.1">
    <property type="nucleotide sequence ID" value="XM_048467654.1"/>
</dbReference>
<evidence type="ECO:0000256" key="1">
    <source>
        <dbReference type="ARBA" id="ARBA00022729"/>
    </source>
</evidence>
<dbReference type="CDD" id="cd00028">
    <property type="entry name" value="B_lectin"/>
    <property type="match status" value="1"/>
</dbReference>
<dbReference type="Gene3D" id="2.90.10.10">
    <property type="entry name" value="Bulb-type lectin domain"/>
    <property type="match status" value="1"/>
</dbReference>
<evidence type="ECO:0000313" key="7">
    <source>
        <dbReference type="RefSeq" id="XP_048323611.1"/>
    </source>
</evidence>
<evidence type="ECO:0000256" key="2">
    <source>
        <dbReference type="ARBA" id="ARBA00023157"/>
    </source>
</evidence>
<dbReference type="InterPro" id="IPR001480">
    <property type="entry name" value="Bulb-type_lectin_dom"/>
</dbReference>
<reference evidence="7" key="1">
    <citation type="submission" date="2025-08" db="UniProtKB">
        <authorList>
            <consortium name="RefSeq"/>
        </authorList>
    </citation>
    <scope>IDENTIFICATION</scope>
    <source>
        <tissue evidence="7">Seedling</tissue>
    </source>
</reference>
<dbReference type="GeneID" id="125420733"/>
<evidence type="ECO:0000259" key="5">
    <source>
        <dbReference type="PROSITE" id="PS50927"/>
    </source>
</evidence>
<dbReference type="InterPro" id="IPR036426">
    <property type="entry name" value="Bulb-type_lectin_dom_sf"/>
</dbReference>
<name>A0ABM3I946_ZIZJJ</name>
<evidence type="ECO:0000256" key="3">
    <source>
        <dbReference type="ARBA" id="ARBA00023180"/>
    </source>
</evidence>
<feature type="signal peptide" evidence="4">
    <location>
        <begin position="1"/>
        <end position="23"/>
    </location>
</feature>
<keyword evidence="2" id="KW-1015">Disulfide bond</keyword>
<gene>
    <name evidence="7" type="primary">LOC125420733</name>
</gene>
<evidence type="ECO:0000313" key="6">
    <source>
        <dbReference type="Proteomes" id="UP001652623"/>
    </source>
</evidence>
<proteinExistence type="predicted"/>
<keyword evidence="3" id="KW-0325">Glycoprotein</keyword>
<accession>A0ABM3I946</accession>
<dbReference type="Proteomes" id="UP001652623">
    <property type="component" value="Chromosome 1"/>
</dbReference>
<keyword evidence="1 4" id="KW-0732">Signal</keyword>
<sequence length="277" mass="31505">MVTPFMFIGANLLLFLPFTISPAVPDSIHQFDSITDGKTLVSRGGIFELGFFSPGNSSNSYLGIWYKNIPVRTVVWVANRCSPIVDSSGLFTINSTGNLVILGQNRSVVWSTISVNLKRHLNPLVQILDSGNLVIREEKDENPEAYLWQSFDYPSDTLLPDMKMGWNLRTGLKRGLSAWRSPDDPCLGNFTYGIELGPLTYPEGYIRKGNAKYYRTIRWDDFRFSDSPGLPLYDFYFVINDDEVYYMYSLVNNSLLARMVLNQTYSLSNHSVWIEAK</sequence>
<protein>
    <submittedName>
        <fullName evidence="7">G-type lectin S-receptor-like serine/threonine-protein kinase At4g27290</fullName>
    </submittedName>
</protein>
<dbReference type="Pfam" id="PF01453">
    <property type="entry name" value="B_lectin"/>
    <property type="match status" value="1"/>
</dbReference>
<keyword evidence="6" id="KW-1185">Reference proteome</keyword>
<dbReference type="PROSITE" id="PS50927">
    <property type="entry name" value="BULB_LECTIN"/>
    <property type="match status" value="1"/>
</dbReference>
<dbReference type="PANTHER" id="PTHR32444:SF234">
    <property type="entry name" value="RECEPTOR-LIKE SERINE_THREONINE-PROTEIN KINASE"/>
    <property type="match status" value="1"/>
</dbReference>
<dbReference type="PANTHER" id="PTHR32444">
    <property type="entry name" value="BULB-TYPE LECTIN DOMAIN-CONTAINING PROTEIN"/>
    <property type="match status" value="1"/>
</dbReference>
<dbReference type="SUPFAM" id="SSF51110">
    <property type="entry name" value="alpha-D-mannose-specific plant lectins"/>
    <property type="match status" value="1"/>
</dbReference>
<dbReference type="SMART" id="SM00108">
    <property type="entry name" value="B_lectin"/>
    <property type="match status" value="1"/>
</dbReference>
<evidence type="ECO:0000256" key="4">
    <source>
        <dbReference type="SAM" id="SignalP"/>
    </source>
</evidence>